<dbReference type="EMBL" id="BAAAQB010000004">
    <property type="protein sequence ID" value="GAA2125075.1"/>
    <property type="molecule type" value="Genomic_DNA"/>
</dbReference>
<name>A0ABN2YBS6_9MICC</name>
<dbReference type="PANTHER" id="PTHR35984">
    <property type="entry name" value="PERIPLASMIC SERINE PROTEASE"/>
    <property type="match status" value="1"/>
</dbReference>
<reference evidence="1 2" key="1">
    <citation type="journal article" date="2019" name="Int. J. Syst. Evol. Microbiol.">
        <title>The Global Catalogue of Microorganisms (GCM) 10K type strain sequencing project: providing services to taxonomists for standard genome sequencing and annotation.</title>
        <authorList>
            <consortium name="The Broad Institute Genomics Platform"/>
            <consortium name="The Broad Institute Genome Sequencing Center for Infectious Disease"/>
            <person name="Wu L."/>
            <person name="Ma J."/>
        </authorList>
    </citation>
    <scope>NUCLEOTIDE SEQUENCE [LARGE SCALE GENOMIC DNA]</scope>
    <source>
        <strain evidence="1 2">JCM 15921</strain>
    </source>
</reference>
<gene>
    <name evidence="1" type="ORF">GCM10009825_01080</name>
</gene>
<dbReference type="Proteomes" id="UP001500102">
    <property type="component" value="Unassembled WGS sequence"/>
</dbReference>
<sequence>MPSWGEILAEIQESANMNGVVDLDGLRRSYLNQLHTLTGRNVVVYATDWLEPKGPGQSHSITLQDIQGLMEVFKDLDKAAGLDLILHSPGGDPTAAASLVQYTRSKFDDVRVIVPVAAMSAATMWALSADRILMGKHSQLGPIDPQLPNPQGYMVPAAAIRKQFKTAQDECAADPAKLSAWVPTLQQFFPGLLEICSDAEELSRAMVSEWLAKYMFKDLVDREDLASQAADFFADTGRHISHSRGIPREQLANDLPALKIENLEDSPELQEAVLSAYHVVNHTLSLTGAMKLIENHLGRAYIKSAQQAQMQVPAPV</sequence>
<dbReference type="Pfam" id="PF01972">
    <property type="entry name" value="SDH_protease"/>
    <property type="match status" value="1"/>
</dbReference>
<evidence type="ECO:0000313" key="2">
    <source>
        <dbReference type="Proteomes" id="UP001500102"/>
    </source>
</evidence>
<dbReference type="PANTHER" id="PTHR35984:SF1">
    <property type="entry name" value="PERIPLASMIC SERINE PROTEASE"/>
    <property type="match status" value="1"/>
</dbReference>
<protein>
    <submittedName>
        <fullName evidence="1">S49 family peptidase</fullName>
    </submittedName>
</protein>
<keyword evidence="2" id="KW-1185">Reference proteome</keyword>
<dbReference type="InterPro" id="IPR002825">
    <property type="entry name" value="Pept_S49_ser-pept_pro"/>
</dbReference>
<accession>A0ABN2YBS6</accession>
<dbReference type="Gene3D" id="3.90.226.10">
    <property type="entry name" value="2-enoyl-CoA Hydratase, Chain A, domain 1"/>
    <property type="match status" value="1"/>
</dbReference>
<proteinExistence type="predicted"/>
<dbReference type="SUPFAM" id="SSF52096">
    <property type="entry name" value="ClpP/crotonase"/>
    <property type="match status" value="1"/>
</dbReference>
<evidence type="ECO:0000313" key="1">
    <source>
        <dbReference type="EMBL" id="GAA2125075.1"/>
    </source>
</evidence>
<dbReference type="InterPro" id="IPR029045">
    <property type="entry name" value="ClpP/crotonase-like_dom_sf"/>
</dbReference>
<dbReference type="RefSeq" id="WP_344360855.1">
    <property type="nucleotide sequence ID" value="NZ_BAAAQB010000004.1"/>
</dbReference>
<organism evidence="1 2">
    <name type="scientific">Arthrobacter humicola</name>
    <dbReference type="NCBI Taxonomy" id="409291"/>
    <lineage>
        <taxon>Bacteria</taxon>
        <taxon>Bacillati</taxon>
        <taxon>Actinomycetota</taxon>
        <taxon>Actinomycetes</taxon>
        <taxon>Micrococcales</taxon>
        <taxon>Micrococcaceae</taxon>
        <taxon>Arthrobacter</taxon>
    </lineage>
</organism>
<comment type="caution">
    <text evidence="1">The sequence shown here is derived from an EMBL/GenBank/DDBJ whole genome shotgun (WGS) entry which is preliminary data.</text>
</comment>